<protein>
    <submittedName>
        <fullName evidence="1">Dead deah box helicase</fullName>
    </submittedName>
</protein>
<evidence type="ECO:0000313" key="2">
    <source>
        <dbReference type="Proteomes" id="UP000737391"/>
    </source>
</evidence>
<dbReference type="Proteomes" id="UP000737391">
    <property type="component" value="Unassembled WGS sequence"/>
</dbReference>
<sequence>MLLAPGKAVGCRPWSRRVKQITFDEVHGIGQAKEHLHELKDRLTISPAQKAYDVDMIVHEVCNSGLRKLRCEPREEFVFQSLSVPWLDEDDSISPNFRLVHPVLALEDRNVFLLYYMNLEAQDRLASSRL</sequence>
<organism evidence="1 2">
    <name type="scientific">Fusarium agapanthi</name>
    <dbReference type="NCBI Taxonomy" id="1803897"/>
    <lineage>
        <taxon>Eukaryota</taxon>
        <taxon>Fungi</taxon>
        <taxon>Dikarya</taxon>
        <taxon>Ascomycota</taxon>
        <taxon>Pezizomycotina</taxon>
        <taxon>Sordariomycetes</taxon>
        <taxon>Hypocreomycetidae</taxon>
        <taxon>Hypocreales</taxon>
        <taxon>Nectriaceae</taxon>
        <taxon>Fusarium</taxon>
        <taxon>Fusarium fujikuroi species complex</taxon>
    </lineage>
</organism>
<keyword evidence="2" id="KW-1185">Reference proteome</keyword>
<gene>
    <name evidence="1" type="ORF">FAGAP_8479</name>
</gene>
<proteinExistence type="predicted"/>
<dbReference type="AlphaFoldDB" id="A0A9P5B412"/>
<keyword evidence="1" id="KW-0547">Nucleotide-binding</keyword>
<keyword evidence="1" id="KW-0067">ATP-binding</keyword>
<name>A0A9P5B412_9HYPO</name>
<dbReference type="GO" id="GO:0004386">
    <property type="term" value="F:helicase activity"/>
    <property type="evidence" value="ECO:0007669"/>
    <property type="project" value="UniProtKB-KW"/>
</dbReference>
<dbReference type="EMBL" id="LUFC02000651">
    <property type="protein sequence ID" value="KAF4495387.1"/>
    <property type="molecule type" value="Genomic_DNA"/>
</dbReference>
<evidence type="ECO:0000313" key="1">
    <source>
        <dbReference type="EMBL" id="KAF4495387.1"/>
    </source>
</evidence>
<accession>A0A9P5B412</accession>
<comment type="caution">
    <text evidence="1">The sequence shown here is derived from an EMBL/GenBank/DDBJ whole genome shotgun (WGS) entry which is preliminary data.</text>
</comment>
<dbReference type="OrthoDB" id="2320933at2759"/>
<reference evidence="1" key="1">
    <citation type="submission" date="2020-01" db="EMBL/GenBank/DDBJ databases">
        <title>Identification and distribution of gene clusters putatively required for synthesis of sphingolipid metabolism inhibitors in phylogenetically diverse species of the filamentous fungus Fusarium.</title>
        <authorList>
            <person name="Kim H.-S."/>
            <person name="Busman M."/>
            <person name="Brown D.W."/>
            <person name="Divon H."/>
            <person name="Uhlig S."/>
            <person name="Proctor R.H."/>
        </authorList>
    </citation>
    <scope>NUCLEOTIDE SEQUENCE</scope>
    <source>
        <strain evidence="1">NRRL 31653</strain>
    </source>
</reference>
<keyword evidence="1" id="KW-0378">Hydrolase</keyword>
<keyword evidence="1" id="KW-0347">Helicase</keyword>